<keyword evidence="3 10" id="KW-0812">Transmembrane</keyword>
<gene>
    <name evidence="12" type="ORF">NTEN_LOCUS16922</name>
</gene>
<feature type="transmembrane region" description="Helical" evidence="10">
    <location>
        <begin position="160"/>
        <end position="177"/>
    </location>
</feature>
<evidence type="ECO:0000256" key="2">
    <source>
        <dbReference type="ARBA" id="ARBA00022679"/>
    </source>
</evidence>
<dbReference type="EC" id="2.3.1.225" evidence="10"/>
<dbReference type="GO" id="GO:0005794">
    <property type="term" value="C:Golgi apparatus"/>
    <property type="evidence" value="ECO:0007669"/>
    <property type="project" value="UniProtKB-SubCell"/>
</dbReference>
<proteinExistence type="inferred from homology"/>
<evidence type="ECO:0000256" key="8">
    <source>
        <dbReference type="ARBA" id="ARBA00023288"/>
    </source>
</evidence>
<feature type="transmembrane region" description="Helical" evidence="10">
    <location>
        <begin position="287"/>
        <end position="320"/>
    </location>
</feature>
<dbReference type="AlphaFoldDB" id="A0A6H5H927"/>
<keyword evidence="4 10" id="KW-1133">Transmembrane helix</keyword>
<dbReference type="PANTHER" id="PTHR22883:SF475">
    <property type="entry name" value="PALMITOYLTRANSFERASE ZDHHC23"/>
    <property type="match status" value="1"/>
</dbReference>
<organism evidence="12 13">
    <name type="scientific">Nesidiocoris tenuis</name>
    <dbReference type="NCBI Taxonomy" id="355587"/>
    <lineage>
        <taxon>Eukaryota</taxon>
        <taxon>Metazoa</taxon>
        <taxon>Ecdysozoa</taxon>
        <taxon>Arthropoda</taxon>
        <taxon>Hexapoda</taxon>
        <taxon>Insecta</taxon>
        <taxon>Pterygota</taxon>
        <taxon>Neoptera</taxon>
        <taxon>Paraneoptera</taxon>
        <taxon>Hemiptera</taxon>
        <taxon>Heteroptera</taxon>
        <taxon>Panheteroptera</taxon>
        <taxon>Cimicomorpha</taxon>
        <taxon>Miridae</taxon>
        <taxon>Dicyphina</taxon>
        <taxon>Nesidiocoris</taxon>
    </lineage>
</organism>
<comment type="catalytic activity">
    <reaction evidence="10">
        <text>L-cysteinyl-[protein] + hexadecanoyl-CoA = S-hexadecanoyl-L-cysteinyl-[protein] + CoA</text>
        <dbReference type="Rhea" id="RHEA:36683"/>
        <dbReference type="Rhea" id="RHEA-COMP:10131"/>
        <dbReference type="Rhea" id="RHEA-COMP:11032"/>
        <dbReference type="ChEBI" id="CHEBI:29950"/>
        <dbReference type="ChEBI" id="CHEBI:57287"/>
        <dbReference type="ChEBI" id="CHEBI:57379"/>
        <dbReference type="ChEBI" id="CHEBI:74151"/>
        <dbReference type="EC" id="2.3.1.225"/>
    </reaction>
</comment>
<dbReference type="GO" id="GO:0005783">
    <property type="term" value="C:endoplasmic reticulum"/>
    <property type="evidence" value="ECO:0007669"/>
    <property type="project" value="TreeGrafter"/>
</dbReference>
<evidence type="ECO:0000256" key="6">
    <source>
        <dbReference type="ARBA" id="ARBA00023136"/>
    </source>
</evidence>
<evidence type="ECO:0000256" key="5">
    <source>
        <dbReference type="ARBA" id="ARBA00023034"/>
    </source>
</evidence>
<dbReference type="GO" id="GO:0019706">
    <property type="term" value="F:protein-cysteine S-palmitoyltransferase activity"/>
    <property type="evidence" value="ECO:0007669"/>
    <property type="project" value="UniProtKB-EC"/>
</dbReference>
<dbReference type="OrthoDB" id="430659at2759"/>
<comment type="domain">
    <text evidence="10">The DHHC domain is required for palmitoyltransferase activity.</text>
</comment>
<keyword evidence="2 10" id="KW-0808">Transferase</keyword>
<evidence type="ECO:0000259" key="11">
    <source>
        <dbReference type="Pfam" id="PF01529"/>
    </source>
</evidence>
<name>A0A6H5H927_9HEMI</name>
<feature type="domain" description="Palmitoyltransferase DHHC" evidence="11">
    <location>
        <begin position="195"/>
        <end position="327"/>
    </location>
</feature>
<feature type="transmembrane region" description="Helical" evidence="10">
    <location>
        <begin position="101"/>
        <end position="122"/>
    </location>
</feature>
<evidence type="ECO:0000256" key="4">
    <source>
        <dbReference type="ARBA" id="ARBA00022989"/>
    </source>
</evidence>
<dbReference type="GO" id="GO:0006612">
    <property type="term" value="P:protein targeting to membrane"/>
    <property type="evidence" value="ECO:0007669"/>
    <property type="project" value="TreeGrafter"/>
</dbReference>
<comment type="similarity">
    <text evidence="10">Belongs to the DHHC palmitoyltransferase family.</text>
</comment>
<dbReference type="InterPro" id="IPR001594">
    <property type="entry name" value="Palmitoyltrfase_DHHC"/>
</dbReference>
<keyword evidence="13" id="KW-1185">Reference proteome</keyword>
<keyword evidence="5" id="KW-0333">Golgi apparatus</keyword>
<feature type="transmembrane region" description="Helical" evidence="10">
    <location>
        <begin position="239"/>
        <end position="260"/>
    </location>
</feature>
<keyword evidence="6 10" id="KW-0472">Membrane</keyword>
<reference evidence="12 13" key="1">
    <citation type="submission" date="2020-02" db="EMBL/GenBank/DDBJ databases">
        <authorList>
            <person name="Ferguson B K."/>
        </authorList>
    </citation>
    <scope>NUCLEOTIDE SEQUENCE [LARGE SCALE GENOMIC DNA]</scope>
</reference>
<evidence type="ECO:0000256" key="1">
    <source>
        <dbReference type="ARBA" id="ARBA00004166"/>
    </source>
</evidence>
<dbReference type="PROSITE" id="PS50216">
    <property type="entry name" value="DHHC"/>
    <property type="match status" value="1"/>
</dbReference>
<dbReference type="EMBL" id="CADCXU010024998">
    <property type="protein sequence ID" value="CAB0012133.1"/>
    <property type="molecule type" value="Genomic_DNA"/>
</dbReference>
<dbReference type="PANTHER" id="PTHR22883">
    <property type="entry name" value="ZINC FINGER DHHC DOMAIN CONTAINING PROTEIN"/>
    <property type="match status" value="1"/>
</dbReference>
<evidence type="ECO:0000313" key="13">
    <source>
        <dbReference type="Proteomes" id="UP000479000"/>
    </source>
</evidence>
<dbReference type="InterPro" id="IPR039859">
    <property type="entry name" value="PFA4/ZDH16/20/ERF2-like"/>
</dbReference>
<accession>A0A6H5H927</accession>
<sequence length="375" mass="43355">MNWDANVRDGDFLCCCEFVDLKGERNHLLACCCNCHEVDACCERFVTCRKIPRTLLRKIFLAAVDRMRIPWRGGAIQISLDAVAPIFLLPMFVILAAHGPWMSVVVFSFLPLFLLYAHFLFIKLKPQNHFFISWTITSTAFLFLSLHSMSGFLEIRNDEYYAFVVITFAVFLSLYRVKQREGLCFVKEDQFMDGGEKCTECNILLPPRAYHCLSCDACIIKRDQHCAWLNCCIGQYNHFWYMMFLIAILSQLVLCSNLILTTACHPFRVVGSIMLPDDCSDVYFDIVYATCFVISIYCLEAAVFVASVLVLECWLITLGITGHEFRNRSKRAYCCGLIMSRPYNKGFIQNWILFWKGKRAVRTSCNSNEFDFWQN</sequence>
<keyword evidence="8" id="KW-0449">Lipoprotein</keyword>
<keyword evidence="9 10" id="KW-0012">Acyltransferase</keyword>
<feature type="transmembrane region" description="Helical" evidence="10">
    <location>
        <begin position="129"/>
        <end position="148"/>
    </location>
</feature>
<dbReference type="Pfam" id="PF01529">
    <property type="entry name" value="DHHC"/>
    <property type="match status" value="1"/>
</dbReference>
<protein>
    <recommendedName>
        <fullName evidence="10">Palmitoyltransferase</fullName>
        <ecNumber evidence="10">2.3.1.225</ecNumber>
    </recommendedName>
</protein>
<evidence type="ECO:0000313" key="12">
    <source>
        <dbReference type="EMBL" id="CAB0012133.1"/>
    </source>
</evidence>
<evidence type="ECO:0000256" key="10">
    <source>
        <dbReference type="RuleBase" id="RU079119"/>
    </source>
</evidence>
<feature type="transmembrane region" description="Helical" evidence="10">
    <location>
        <begin position="75"/>
        <end position="95"/>
    </location>
</feature>
<dbReference type="Proteomes" id="UP000479000">
    <property type="component" value="Unassembled WGS sequence"/>
</dbReference>
<evidence type="ECO:0000256" key="7">
    <source>
        <dbReference type="ARBA" id="ARBA00023139"/>
    </source>
</evidence>
<evidence type="ECO:0000256" key="3">
    <source>
        <dbReference type="ARBA" id="ARBA00022692"/>
    </source>
</evidence>
<evidence type="ECO:0000256" key="9">
    <source>
        <dbReference type="ARBA" id="ARBA00023315"/>
    </source>
</evidence>
<keyword evidence="7" id="KW-0564">Palmitate</keyword>
<comment type="subcellular location">
    <subcellularLocation>
        <location evidence="1">Golgi apparatus</location>
        <location evidence="1">trans-Golgi network membrane</location>
        <topology evidence="1">Multi-pass membrane protein</topology>
    </subcellularLocation>
</comment>